<evidence type="ECO:0000256" key="1">
    <source>
        <dbReference type="SAM" id="SignalP"/>
    </source>
</evidence>
<proteinExistence type="predicted"/>
<dbReference type="Proteomes" id="UP000005240">
    <property type="component" value="Unassembled WGS sequence"/>
</dbReference>
<reference evidence="2" key="2">
    <citation type="submission" date="2016-05" db="EMBL/GenBank/DDBJ databases">
        <title>Comparative analysis highlights variable genome content of wheat rusts and divergence of the mating loci.</title>
        <authorList>
            <person name="Cuomo C.A."/>
            <person name="Bakkeren G."/>
            <person name="Szabo L."/>
            <person name="Khalil H."/>
            <person name="Joly D."/>
            <person name="Goldberg J."/>
            <person name="Young S."/>
            <person name="Zeng Q."/>
            <person name="Fellers J."/>
        </authorList>
    </citation>
    <scope>NUCLEOTIDE SEQUENCE [LARGE SCALE GENOMIC DNA]</scope>
    <source>
        <strain evidence="2">1-1 BBBD Race 1</strain>
    </source>
</reference>
<dbReference type="InterPro" id="IPR025659">
    <property type="entry name" value="Tubby-like_C"/>
</dbReference>
<evidence type="ECO:0000313" key="4">
    <source>
        <dbReference type="Proteomes" id="UP000005240"/>
    </source>
</evidence>
<feature type="chain" id="PRO_5008110042" evidence="1">
    <location>
        <begin position="20"/>
        <end position="263"/>
    </location>
</feature>
<dbReference type="SUPFAM" id="SSF54518">
    <property type="entry name" value="Tubby C-terminal domain-like"/>
    <property type="match status" value="1"/>
</dbReference>
<dbReference type="Pfam" id="PF04525">
    <property type="entry name" value="LOR"/>
    <property type="match status" value="1"/>
</dbReference>
<protein>
    <submittedName>
        <fullName evidence="2 3">Uncharacterized protein</fullName>
    </submittedName>
</protein>
<name>A0A180GLU6_PUCT1</name>
<feature type="signal peptide" evidence="1">
    <location>
        <begin position="1"/>
        <end position="19"/>
    </location>
</feature>
<sequence length="263" mass="27702">MNSLILAISLALIVGRSAGQSSPTLDPTGQQSANDAIMNGAPTPVPAMSPSGATTPTVGVPAAGVNATAAVNGTAVVGSSNSTSTTANGFLLNSTASVFVMEQNINWSNSNFSIYDKNGTVAYQITNHYAGVNLTAKEFVVQDAMTGEKKLKIDARVKACGFGQVYEADDGTTFTLDPRAFLSDRWYIKNESSDYTFKRAALSMEGKILENERMVAQITARANSTSTSSSTKQLTVTSDGSIRPWDLIALMAVVKTRIATCGY</sequence>
<reference evidence="2" key="1">
    <citation type="submission" date="2009-11" db="EMBL/GenBank/DDBJ databases">
        <authorList>
            <consortium name="The Broad Institute Genome Sequencing Platform"/>
            <person name="Ward D."/>
            <person name="Feldgarden M."/>
            <person name="Earl A."/>
            <person name="Young S.K."/>
            <person name="Zeng Q."/>
            <person name="Koehrsen M."/>
            <person name="Alvarado L."/>
            <person name="Berlin A."/>
            <person name="Bochicchio J."/>
            <person name="Borenstein D."/>
            <person name="Chapman S.B."/>
            <person name="Chen Z."/>
            <person name="Engels R."/>
            <person name="Freedman E."/>
            <person name="Gellesch M."/>
            <person name="Goldberg J."/>
            <person name="Griggs A."/>
            <person name="Gujja S."/>
            <person name="Heilman E."/>
            <person name="Heiman D."/>
            <person name="Hepburn T."/>
            <person name="Howarth C."/>
            <person name="Jen D."/>
            <person name="Larson L."/>
            <person name="Lewis B."/>
            <person name="Mehta T."/>
            <person name="Park D."/>
            <person name="Pearson M."/>
            <person name="Roberts A."/>
            <person name="Saif S."/>
            <person name="Shea T."/>
            <person name="Shenoy N."/>
            <person name="Sisk P."/>
            <person name="Stolte C."/>
            <person name="Sykes S."/>
            <person name="Thomson T."/>
            <person name="Walk T."/>
            <person name="White J."/>
            <person name="Yandava C."/>
            <person name="Izard J."/>
            <person name="Baranova O.V."/>
            <person name="Blanton J.M."/>
            <person name="Tanner A.C."/>
            <person name="Dewhirst F.E."/>
            <person name="Haas B."/>
            <person name="Nusbaum C."/>
            <person name="Birren B."/>
        </authorList>
    </citation>
    <scope>NUCLEOTIDE SEQUENCE [LARGE SCALE GENOMIC DNA]</scope>
    <source>
        <strain evidence="2">1-1 BBBD Race 1</strain>
    </source>
</reference>
<organism evidence="2">
    <name type="scientific">Puccinia triticina (isolate 1-1 / race 1 (BBBD))</name>
    <name type="common">Brown leaf rust fungus</name>
    <dbReference type="NCBI Taxonomy" id="630390"/>
    <lineage>
        <taxon>Eukaryota</taxon>
        <taxon>Fungi</taxon>
        <taxon>Dikarya</taxon>
        <taxon>Basidiomycota</taxon>
        <taxon>Pucciniomycotina</taxon>
        <taxon>Pucciniomycetes</taxon>
        <taxon>Pucciniales</taxon>
        <taxon>Pucciniaceae</taxon>
        <taxon>Puccinia</taxon>
    </lineage>
</organism>
<reference evidence="3" key="4">
    <citation type="submission" date="2025-05" db="UniProtKB">
        <authorList>
            <consortium name="EnsemblFungi"/>
        </authorList>
    </citation>
    <scope>IDENTIFICATION</scope>
    <source>
        <strain evidence="3">isolate 1-1 / race 1 (BBBD)</strain>
    </source>
</reference>
<dbReference type="InterPro" id="IPR007612">
    <property type="entry name" value="LOR"/>
</dbReference>
<dbReference type="OrthoDB" id="2499828at2759"/>
<gene>
    <name evidence="2" type="ORF">PTTG_06573</name>
</gene>
<accession>A0A180GLU6</accession>
<keyword evidence="1" id="KW-0732">Signal</keyword>
<dbReference type="EnsemblFungi" id="PTTG_06573-t43_1">
    <property type="protein sequence ID" value="PTTG_06573-t43_1-p1"/>
    <property type="gene ID" value="PTTG_06573"/>
</dbReference>
<keyword evidence="4" id="KW-1185">Reference proteome</keyword>
<evidence type="ECO:0000313" key="2">
    <source>
        <dbReference type="EMBL" id="OAV93670.1"/>
    </source>
</evidence>
<evidence type="ECO:0000313" key="3">
    <source>
        <dbReference type="EnsemblFungi" id="PTTG_06573-t43_1-p1"/>
    </source>
</evidence>
<dbReference type="VEuPathDB" id="FungiDB:PTTG_06573"/>
<reference evidence="3 4" key="3">
    <citation type="journal article" date="2017" name="G3 (Bethesda)">
        <title>Comparative analysis highlights variable genome content of wheat rusts and divergence of the mating loci.</title>
        <authorList>
            <person name="Cuomo C.A."/>
            <person name="Bakkeren G."/>
            <person name="Khalil H.B."/>
            <person name="Panwar V."/>
            <person name="Joly D."/>
            <person name="Linning R."/>
            <person name="Sakthikumar S."/>
            <person name="Song X."/>
            <person name="Adiconis X."/>
            <person name="Fan L."/>
            <person name="Goldberg J.M."/>
            <person name="Levin J.Z."/>
            <person name="Young S."/>
            <person name="Zeng Q."/>
            <person name="Anikster Y."/>
            <person name="Bruce M."/>
            <person name="Wang M."/>
            <person name="Yin C."/>
            <person name="McCallum B."/>
            <person name="Szabo L.J."/>
            <person name="Hulbert S."/>
            <person name="Chen X."/>
            <person name="Fellers J.P."/>
        </authorList>
    </citation>
    <scope>NUCLEOTIDE SEQUENCE</scope>
    <source>
        <strain evidence="4">Isolate 1-1 / race 1 (BBBD)</strain>
        <strain evidence="3">isolate 1-1 / race 1 (BBBD)</strain>
    </source>
</reference>
<dbReference type="AlphaFoldDB" id="A0A180GLU6"/>
<dbReference type="EMBL" id="ADAS02000048">
    <property type="protein sequence ID" value="OAV93670.1"/>
    <property type="molecule type" value="Genomic_DNA"/>
</dbReference>